<protein>
    <submittedName>
        <fullName evidence="3">MBL fold metallo-hydrolase</fullName>
    </submittedName>
</protein>
<dbReference type="SUPFAM" id="SSF48452">
    <property type="entry name" value="TPR-like"/>
    <property type="match status" value="2"/>
</dbReference>
<dbReference type="PROSITE" id="PS50005">
    <property type="entry name" value="TPR"/>
    <property type="match status" value="1"/>
</dbReference>
<keyword evidence="4" id="KW-1185">Reference proteome</keyword>
<dbReference type="AlphaFoldDB" id="A0A6I6JFI5"/>
<keyword evidence="1" id="KW-0802">TPR repeat</keyword>
<dbReference type="KEGG" id="psel:GM415_07305"/>
<dbReference type="InterPro" id="IPR019734">
    <property type="entry name" value="TPR_rpt"/>
</dbReference>
<name>A0A6I6JFI5_9BACT</name>
<reference evidence="3 4" key="1">
    <citation type="submission" date="2019-11" db="EMBL/GenBank/DDBJ databases">
        <authorList>
            <person name="Zheng R.K."/>
            <person name="Sun C.M."/>
        </authorList>
    </citation>
    <scope>NUCLEOTIDE SEQUENCE [LARGE SCALE GENOMIC DNA]</scope>
    <source>
        <strain evidence="3 4">SRB007</strain>
    </source>
</reference>
<dbReference type="SMART" id="SM00028">
    <property type="entry name" value="TPR"/>
    <property type="match status" value="4"/>
</dbReference>
<evidence type="ECO:0000313" key="4">
    <source>
        <dbReference type="Proteomes" id="UP000428328"/>
    </source>
</evidence>
<organism evidence="3 4">
    <name type="scientific">Pseudodesulfovibrio cashew</name>
    <dbReference type="NCBI Taxonomy" id="2678688"/>
    <lineage>
        <taxon>Bacteria</taxon>
        <taxon>Pseudomonadati</taxon>
        <taxon>Thermodesulfobacteriota</taxon>
        <taxon>Desulfovibrionia</taxon>
        <taxon>Desulfovibrionales</taxon>
        <taxon>Desulfovibrionaceae</taxon>
    </lineage>
</organism>
<dbReference type="InterPro" id="IPR036866">
    <property type="entry name" value="RibonucZ/Hydroxyglut_hydro"/>
</dbReference>
<dbReference type="EMBL" id="CP046400">
    <property type="protein sequence ID" value="QGY39939.1"/>
    <property type="molecule type" value="Genomic_DNA"/>
</dbReference>
<keyword evidence="3" id="KW-0378">Hydrolase</keyword>
<dbReference type="InterPro" id="IPR011990">
    <property type="entry name" value="TPR-like_helical_dom_sf"/>
</dbReference>
<accession>A0A6I6JFI5</accession>
<proteinExistence type="predicted"/>
<dbReference type="CDD" id="cd06262">
    <property type="entry name" value="metallo-hydrolase-like_MBL-fold"/>
    <property type="match status" value="1"/>
</dbReference>
<dbReference type="Pfam" id="PF12706">
    <property type="entry name" value="Lactamase_B_2"/>
    <property type="match status" value="1"/>
</dbReference>
<dbReference type="InterPro" id="IPR001279">
    <property type="entry name" value="Metallo-B-lactamas"/>
</dbReference>
<dbReference type="GO" id="GO:0016787">
    <property type="term" value="F:hydrolase activity"/>
    <property type="evidence" value="ECO:0007669"/>
    <property type="project" value="UniProtKB-KW"/>
</dbReference>
<evidence type="ECO:0000313" key="3">
    <source>
        <dbReference type="EMBL" id="QGY39939.1"/>
    </source>
</evidence>
<sequence>MQHTRDTLLAEWIETVINSQQFYPYDTTGRAQQVASLLETATKKGWKDWKRYLEVQEDFEKKDTYIKRLWEFYRWAVERKTPVEPWLVAHALYQLVAASSSIDDADTAEECLEKLLDSFKDSGDLRIQSFIPRALNNMGVMYGRLKNVTKAYGCLNQVINDFKQFDDINITIAVATARLNIGIISGDIEDKAEPDHYLKLIKAYRGSDNKWLQEIVAEAMFNMGHCRLDFGEYEKAIAQWEDIYHRFKDNPSQEVQVTVAEALNNIGLAFNEMDEPDREIEAYNRVLETFEDSADANIQEQVSLARRYKRLILRDMGMEAESQQVLEDAIETARATENQQVQRITLRESLAGVIDRFSNEKENFLSKMDRRKKKIDAFLEKHSRFKHRASLVFVLRQWNSFTPIIADGTESDRGGGYFIYHNRMGIVVDPGYDFIEHFHKIGGRIHDITHIVITHAHDDHTAQLEQLLTMFHQYNKKGKKKKVFLLLNHSTLKKFSGFRLHKDCEYIDRVICLNSYDPTSEQTIHLSSQCSLTVLPAYHDDVFTEDYAVGLGFKFKFQGRRTRKIVFTGDTGLFPPKQDLDNKIEKFDKPPYEGITKVREDEPSLALHKNYPEEFGKSPDLFIPHIGSIQRYEFDPSRNPDEPMFYANHLGLLGTATMIHELDPASTIVSEFGSELKDLRMQIAEFLALGLQRMQGSENRKFIIPGDTSIVYNIETSQFLRHDDCAFHSKEEIAAKEVEGKRIGLFQPDALSFSLEPLDYTLRHYRGEQPDADPCCRLPYFKDE</sequence>
<evidence type="ECO:0000256" key="1">
    <source>
        <dbReference type="PROSITE-ProRule" id="PRU00339"/>
    </source>
</evidence>
<feature type="domain" description="Metallo-beta-lactamase" evidence="2">
    <location>
        <begin position="426"/>
        <end position="588"/>
    </location>
</feature>
<dbReference type="Gene3D" id="3.60.15.10">
    <property type="entry name" value="Ribonuclease Z/Hydroxyacylglutathione hydrolase-like"/>
    <property type="match status" value="1"/>
</dbReference>
<dbReference type="Gene3D" id="1.25.40.10">
    <property type="entry name" value="Tetratricopeptide repeat domain"/>
    <property type="match status" value="2"/>
</dbReference>
<dbReference type="Proteomes" id="UP000428328">
    <property type="component" value="Chromosome"/>
</dbReference>
<gene>
    <name evidence="3" type="ORF">GM415_07305</name>
</gene>
<dbReference type="RefSeq" id="WP_158947163.1">
    <property type="nucleotide sequence ID" value="NZ_CP046400.1"/>
</dbReference>
<dbReference type="SUPFAM" id="SSF56281">
    <property type="entry name" value="Metallo-hydrolase/oxidoreductase"/>
    <property type="match status" value="1"/>
</dbReference>
<evidence type="ECO:0000259" key="2">
    <source>
        <dbReference type="Pfam" id="PF12706"/>
    </source>
</evidence>
<feature type="repeat" description="TPR" evidence="1">
    <location>
        <begin position="260"/>
        <end position="293"/>
    </location>
</feature>